<reference evidence="3 4" key="1">
    <citation type="submission" date="2023-03" db="EMBL/GenBank/DDBJ databases">
        <title>Genome insight into feeding habits of ladybird beetles.</title>
        <authorList>
            <person name="Li H.-S."/>
            <person name="Huang Y.-H."/>
            <person name="Pang H."/>
        </authorList>
    </citation>
    <scope>NUCLEOTIDE SEQUENCE [LARGE SCALE GENOMIC DNA]</scope>
    <source>
        <strain evidence="3">SYSU_2023b</strain>
        <tissue evidence="3">Whole body</tissue>
    </source>
</reference>
<keyword evidence="1" id="KW-0472">Membrane</keyword>
<keyword evidence="4" id="KW-1185">Reference proteome</keyword>
<sequence>MRKMFSMYVIIFDLIFFCTLSSDIYGDDTTPETFVATAPRLICYDTDKFNPDQPEGEKQCEYGDSCVRYRVRRKDYQIMHDSLKCGTKAACEAKGKEEKSKNPDIDMFTCLACEKHFCVPNGSLLVETFPVLTILSPLSILYLFSLK</sequence>
<feature type="signal peptide" evidence="2">
    <location>
        <begin position="1"/>
        <end position="21"/>
    </location>
</feature>
<proteinExistence type="predicted"/>
<evidence type="ECO:0000256" key="1">
    <source>
        <dbReference type="SAM" id="Phobius"/>
    </source>
</evidence>
<evidence type="ECO:0000313" key="3">
    <source>
        <dbReference type="EMBL" id="KAK9869521.1"/>
    </source>
</evidence>
<evidence type="ECO:0000313" key="4">
    <source>
        <dbReference type="Proteomes" id="UP001431783"/>
    </source>
</evidence>
<dbReference type="AlphaFoldDB" id="A0AAW1TP47"/>
<dbReference type="Proteomes" id="UP001431783">
    <property type="component" value="Unassembled WGS sequence"/>
</dbReference>
<name>A0AAW1TP47_9CUCU</name>
<dbReference type="EMBL" id="JARQZJ010000001">
    <property type="protein sequence ID" value="KAK9869521.1"/>
    <property type="molecule type" value="Genomic_DNA"/>
</dbReference>
<keyword evidence="1" id="KW-1133">Transmembrane helix</keyword>
<protein>
    <submittedName>
        <fullName evidence="3">Uncharacterized protein</fullName>
    </submittedName>
</protein>
<keyword evidence="2" id="KW-0732">Signal</keyword>
<keyword evidence="1" id="KW-0812">Transmembrane</keyword>
<gene>
    <name evidence="3" type="ORF">WA026_003275</name>
</gene>
<comment type="caution">
    <text evidence="3">The sequence shown here is derived from an EMBL/GenBank/DDBJ whole genome shotgun (WGS) entry which is preliminary data.</text>
</comment>
<feature type="transmembrane region" description="Helical" evidence="1">
    <location>
        <begin position="124"/>
        <end position="144"/>
    </location>
</feature>
<accession>A0AAW1TP47</accession>
<feature type="chain" id="PRO_5043441490" evidence="2">
    <location>
        <begin position="22"/>
        <end position="147"/>
    </location>
</feature>
<organism evidence="3 4">
    <name type="scientific">Henosepilachna vigintioctopunctata</name>
    <dbReference type="NCBI Taxonomy" id="420089"/>
    <lineage>
        <taxon>Eukaryota</taxon>
        <taxon>Metazoa</taxon>
        <taxon>Ecdysozoa</taxon>
        <taxon>Arthropoda</taxon>
        <taxon>Hexapoda</taxon>
        <taxon>Insecta</taxon>
        <taxon>Pterygota</taxon>
        <taxon>Neoptera</taxon>
        <taxon>Endopterygota</taxon>
        <taxon>Coleoptera</taxon>
        <taxon>Polyphaga</taxon>
        <taxon>Cucujiformia</taxon>
        <taxon>Coccinelloidea</taxon>
        <taxon>Coccinellidae</taxon>
        <taxon>Epilachninae</taxon>
        <taxon>Epilachnini</taxon>
        <taxon>Henosepilachna</taxon>
    </lineage>
</organism>
<evidence type="ECO:0000256" key="2">
    <source>
        <dbReference type="SAM" id="SignalP"/>
    </source>
</evidence>